<accession>A0A368MXX0</accession>
<sequence length="89" mass="10568">MDNNQFKRSQDFSNIESNKANSPNQSMEEYNKKAQEYLREMRSRNEEATRDGFLNTMKNASPPDAWENQHKAYDDAWENNKNYQEDPGE</sequence>
<dbReference type="Proteomes" id="UP000252172">
    <property type="component" value="Unassembled WGS sequence"/>
</dbReference>
<evidence type="ECO:0000313" key="3">
    <source>
        <dbReference type="Proteomes" id="UP000252172"/>
    </source>
</evidence>
<dbReference type="RefSeq" id="WP_114303635.1">
    <property type="nucleotide sequence ID" value="NZ_QPIE01000004.1"/>
</dbReference>
<feature type="compositionally biased region" description="Polar residues" evidence="1">
    <location>
        <begin position="1"/>
        <end position="28"/>
    </location>
</feature>
<gene>
    <name evidence="2" type="ORF">DQ356_06350</name>
</gene>
<feature type="region of interest" description="Disordered" evidence="1">
    <location>
        <begin position="1"/>
        <end position="89"/>
    </location>
</feature>
<dbReference type="AlphaFoldDB" id="A0A368MXX0"/>
<organism evidence="2 3">
    <name type="scientific">Chryseobacterium lacus</name>
    <dbReference type="NCBI Taxonomy" id="2058346"/>
    <lineage>
        <taxon>Bacteria</taxon>
        <taxon>Pseudomonadati</taxon>
        <taxon>Bacteroidota</taxon>
        <taxon>Flavobacteriia</taxon>
        <taxon>Flavobacteriales</taxon>
        <taxon>Weeksellaceae</taxon>
        <taxon>Chryseobacterium group</taxon>
        <taxon>Chryseobacterium</taxon>
    </lineage>
</organism>
<protein>
    <submittedName>
        <fullName evidence="2">Prevent-host-death protein</fullName>
    </submittedName>
</protein>
<name>A0A368MXX0_9FLAO</name>
<feature type="compositionally biased region" description="Basic and acidic residues" evidence="1">
    <location>
        <begin position="29"/>
        <end position="50"/>
    </location>
</feature>
<comment type="caution">
    <text evidence="2">The sequence shown here is derived from an EMBL/GenBank/DDBJ whole genome shotgun (WGS) entry which is preliminary data.</text>
</comment>
<keyword evidence="3" id="KW-1185">Reference proteome</keyword>
<dbReference type="EMBL" id="QPIE01000004">
    <property type="protein sequence ID" value="RCU43048.1"/>
    <property type="molecule type" value="Genomic_DNA"/>
</dbReference>
<dbReference type="OrthoDB" id="1274393at2"/>
<evidence type="ECO:0000313" key="2">
    <source>
        <dbReference type="EMBL" id="RCU43048.1"/>
    </source>
</evidence>
<proteinExistence type="predicted"/>
<reference evidence="2 3" key="1">
    <citation type="submission" date="2018-07" db="EMBL/GenBank/DDBJ databases">
        <title>Chryseobacterium lacus sp. nov., isolated from lake water.</title>
        <authorList>
            <person name="Li C.-M."/>
        </authorList>
    </citation>
    <scope>NUCLEOTIDE SEQUENCE [LARGE SCALE GENOMIC DNA]</scope>
    <source>
        <strain evidence="2 3">YLOS41</strain>
    </source>
</reference>
<evidence type="ECO:0000256" key="1">
    <source>
        <dbReference type="SAM" id="MobiDB-lite"/>
    </source>
</evidence>